<sequence>MLERNLGNIERVIRLVFGLGLLFWAYTQTTMNAIDWFVVIISVMLVLNGIFSRCFIWWILGLNTFKPATTEANCD</sequence>
<organism evidence="3 4">
    <name type="scientific">Oceanicoccus sagamiensis</name>
    <dbReference type="NCBI Taxonomy" id="716816"/>
    <lineage>
        <taxon>Bacteria</taxon>
        <taxon>Pseudomonadati</taxon>
        <taxon>Pseudomonadota</taxon>
        <taxon>Gammaproteobacteria</taxon>
        <taxon>Cellvibrionales</taxon>
        <taxon>Spongiibacteraceae</taxon>
        <taxon>Oceanicoccus</taxon>
    </lineage>
</organism>
<keyword evidence="1" id="KW-0812">Transmembrane</keyword>
<dbReference type="Pfam" id="PF11127">
    <property type="entry name" value="YgaP-like_TM"/>
    <property type="match status" value="1"/>
</dbReference>
<keyword evidence="4" id="KW-1185">Reference proteome</keyword>
<dbReference type="Proteomes" id="UP000193450">
    <property type="component" value="Chromosome"/>
</dbReference>
<name>A0A1X9NFT7_9GAMM</name>
<feature type="transmembrane region" description="Helical" evidence="1">
    <location>
        <begin position="12"/>
        <end position="30"/>
    </location>
</feature>
<protein>
    <recommendedName>
        <fullName evidence="2">Inner membrane protein YgaP-like transmembrane domain-containing protein</fullName>
    </recommendedName>
</protein>
<evidence type="ECO:0000313" key="3">
    <source>
        <dbReference type="EMBL" id="ARN74369.1"/>
    </source>
</evidence>
<gene>
    <name evidence="3" type="ORF">BST96_09690</name>
</gene>
<dbReference type="STRING" id="716816.BST96_09690"/>
<evidence type="ECO:0000313" key="4">
    <source>
        <dbReference type="Proteomes" id="UP000193450"/>
    </source>
</evidence>
<keyword evidence="1" id="KW-1133">Transmembrane helix</keyword>
<feature type="transmembrane region" description="Helical" evidence="1">
    <location>
        <begin position="36"/>
        <end position="60"/>
    </location>
</feature>
<evidence type="ECO:0000259" key="2">
    <source>
        <dbReference type="Pfam" id="PF11127"/>
    </source>
</evidence>
<evidence type="ECO:0000256" key="1">
    <source>
        <dbReference type="SAM" id="Phobius"/>
    </source>
</evidence>
<dbReference type="InterPro" id="IPR021309">
    <property type="entry name" value="YgaP-like_TM"/>
</dbReference>
<dbReference type="EMBL" id="CP019343">
    <property type="protein sequence ID" value="ARN74369.1"/>
    <property type="molecule type" value="Genomic_DNA"/>
</dbReference>
<dbReference type="RefSeq" id="WP_169713959.1">
    <property type="nucleotide sequence ID" value="NZ_CP019343.1"/>
</dbReference>
<dbReference type="AlphaFoldDB" id="A0A1X9NFT7"/>
<keyword evidence="1" id="KW-0472">Membrane</keyword>
<proteinExistence type="predicted"/>
<reference evidence="3 4" key="1">
    <citation type="submission" date="2016-11" db="EMBL/GenBank/DDBJ databases">
        <title>Trade-off between light-utilization and light-protection in marine flavobacteria.</title>
        <authorList>
            <person name="Kumagai Y."/>
        </authorList>
    </citation>
    <scope>NUCLEOTIDE SEQUENCE [LARGE SCALE GENOMIC DNA]</scope>
    <source>
        <strain evidence="3 4">NBRC 107125</strain>
    </source>
</reference>
<accession>A0A1X9NFT7</accession>
<feature type="domain" description="Inner membrane protein YgaP-like transmembrane" evidence="2">
    <location>
        <begin position="3"/>
        <end position="65"/>
    </location>
</feature>
<dbReference type="KEGG" id="osg:BST96_09690"/>